<evidence type="ECO:0000256" key="1">
    <source>
        <dbReference type="SAM" id="Phobius"/>
    </source>
</evidence>
<gene>
    <name evidence="2" type="ORF">R9Z33_05980</name>
</gene>
<keyword evidence="1" id="KW-0472">Membrane</keyword>
<feature type="transmembrane region" description="Helical" evidence="1">
    <location>
        <begin position="84"/>
        <end position="103"/>
    </location>
</feature>
<feature type="transmembrane region" description="Helical" evidence="1">
    <location>
        <begin position="44"/>
        <end position="64"/>
    </location>
</feature>
<reference evidence="2 3" key="1">
    <citation type="submission" date="2023-11" db="EMBL/GenBank/DDBJ databases">
        <title>Arctic aerobic anoxygenic photoheterotroph Sediminicoccus rosea KRV36 adapts its photosynthesis to long days of polar summer.</title>
        <authorList>
            <person name="Tomasch J."/>
            <person name="Kopejtka K."/>
            <person name="Bily T."/>
            <person name="Gardiner A.T."/>
            <person name="Gardian Z."/>
            <person name="Shivaramu S."/>
            <person name="Koblizek M."/>
            <person name="Engelhardt F."/>
            <person name="Kaftan D."/>
        </authorList>
    </citation>
    <scope>NUCLEOTIDE SEQUENCE [LARGE SCALE GENOMIC DNA]</scope>
    <source>
        <strain evidence="2 3">R-30</strain>
    </source>
</reference>
<dbReference type="RefSeq" id="WP_318650392.1">
    <property type="nucleotide sequence ID" value="NZ_CP137852.1"/>
</dbReference>
<dbReference type="Proteomes" id="UP001305521">
    <property type="component" value="Chromosome"/>
</dbReference>
<keyword evidence="1" id="KW-0812">Transmembrane</keyword>
<feature type="transmembrane region" description="Helical" evidence="1">
    <location>
        <begin position="158"/>
        <end position="176"/>
    </location>
</feature>
<protein>
    <submittedName>
        <fullName evidence="2">Uncharacterized protein</fullName>
    </submittedName>
</protein>
<evidence type="ECO:0000313" key="2">
    <source>
        <dbReference type="EMBL" id="WPB86420.1"/>
    </source>
</evidence>
<feature type="transmembrane region" description="Helical" evidence="1">
    <location>
        <begin position="115"/>
        <end position="138"/>
    </location>
</feature>
<organism evidence="2 3">
    <name type="scientific">Sediminicoccus rosea</name>
    <dbReference type="NCBI Taxonomy" id="1225128"/>
    <lineage>
        <taxon>Bacteria</taxon>
        <taxon>Pseudomonadati</taxon>
        <taxon>Pseudomonadota</taxon>
        <taxon>Alphaproteobacteria</taxon>
        <taxon>Acetobacterales</taxon>
        <taxon>Roseomonadaceae</taxon>
        <taxon>Sediminicoccus</taxon>
    </lineage>
</organism>
<keyword evidence="3" id="KW-1185">Reference proteome</keyword>
<accession>A0ABZ0PLI4</accession>
<name>A0ABZ0PLI4_9PROT</name>
<dbReference type="EMBL" id="CP137852">
    <property type="protein sequence ID" value="WPB86420.1"/>
    <property type="molecule type" value="Genomic_DNA"/>
</dbReference>
<feature type="transmembrane region" description="Helical" evidence="1">
    <location>
        <begin position="6"/>
        <end position="24"/>
    </location>
</feature>
<evidence type="ECO:0000313" key="3">
    <source>
        <dbReference type="Proteomes" id="UP001305521"/>
    </source>
</evidence>
<proteinExistence type="predicted"/>
<keyword evidence="1" id="KW-1133">Transmembrane helix</keyword>
<sequence length="187" mass="20406">MSVWHWLILILVFAPFAGIIYVAVSRAKLEKMQGLGITAGLKGWLFIFAASLWIGVLKALGEIAKFLENRDPQISAQFPLLDHIDLMALIVQLSLIGLCIFGLMRGKIYFKKCWVALVGFVVVSPFLTSALAVLALSLKYGVSVGFGAVLDEIPGEAWGSWFGALVGLGVWSIYVFRSRRVAVTCVA</sequence>